<dbReference type="AlphaFoldDB" id="A0A8J3KBK7"/>
<dbReference type="RefSeq" id="WP_120320168.1">
    <property type="nucleotide sequence ID" value="NZ_BONH01000027.1"/>
</dbReference>
<name>A0A8J3KBK7_9ACTN</name>
<evidence type="ECO:0000313" key="1">
    <source>
        <dbReference type="EMBL" id="GIG00207.1"/>
    </source>
</evidence>
<accession>A0A8J3KBK7</accession>
<organism evidence="1 2">
    <name type="scientific">Catellatospora citrea</name>
    <dbReference type="NCBI Taxonomy" id="53366"/>
    <lineage>
        <taxon>Bacteria</taxon>
        <taxon>Bacillati</taxon>
        <taxon>Actinomycetota</taxon>
        <taxon>Actinomycetes</taxon>
        <taxon>Micromonosporales</taxon>
        <taxon>Micromonosporaceae</taxon>
        <taxon>Catellatospora</taxon>
    </lineage>
</organism>
<protein>
    <submittedName>
        <fullName evidence="1">Uncharacterized protein</fullName>
    </submittedName>
</protein>
<evidence type="ECO:0000313" key="2">
    <source>
        <dbReference type="Proteomes" id="UP000659904"/>
    </source>
</evidence>
<reference evidence="1 2" key="1">
    <citation type="submission" date="2021-01" db="EMBL/GenBank/DDBJ databases">
        <title>Whole genome shotgun sequence of Catellatospora citrea NBRC 14495.</title>
        <authorList>
            <person name="Komaki H."/>
            <person name="Tamura T."/>
        </authorList>
    </citation>
    <scope>NUCLEOTIDE SEQUENCE [LARGE SCALE GENOMIC DNA]</scope>
    <source>
        <strain evidence="1 2">NBRC 14495</strain>
    </source>
</reference>
<keyword evidence="2" id="KW-1185">Reference proteome</keyword>
<proteinExistence type="predicted"/>
<comment type="caution">
    <text evidence="1">The sequence shown here is derived from an EMBL/GenBank/DDBJ whole genome shotgun (WGS) entry which is preliminary data.</text>
</comment>
<dbReference type="EMBL" id="BONH01000027">
    <property type="protein sequence ID" value="GIG00207.1"/>
    <property type="molecule type" value="Genomic_DNA"/>
</dbReference>
<sequence length="108" mass="11699">MTGQRIDLDPAAALTAARRLNLAGQSLARERELSGGRIEQAGQDRPWGDDELGRAFAARYADSAVMLLLLWRDAAHRTVDLSESIVTAVAATEHVDAAGQARFRQLTV</sequence>
<gene>
    <name evidence="1" type="ORF">Cci01nite_53000</name>
</gene>
<dbReference type="Proteomes" id="UP000659904">
    <property type="component" value="Unassembled WGS sequence"/>
</dbReference>